<accession>A0ABV7DB31</accession>
<evidence type="ECO:0000256" key="1">
    <source>
        <dbReference type="ARBA" id="ARBA00004328"/>
    </source>
</evidence>
<dbReference type="Gene3D" id="3.30.2400.10">
    <property type="entry name" value="Major capsid protein gp5"/>
    <property type="match status" value="1"/>
</dbReference>
<comment type="caution">
    <text evidence="4">The sequence shown here is derived from an EMBL/GenBank/DDBJ whole genome shotgun (WGS) entry which is preliminary data.</text>
</comment>
<comment type="subcellular location">
    <subcellularLocation>
        <location evidence="1">Virion</location>
    </subcellularLocation>
</comment>
<proteinExistence type="predicted"/>
<dbReference type="EMBL" id="JBHRSP010000001">
    <property type="protein sequence ID" value="MFC3071495.1"/>
    <property type="molecule type" value="Genomic_DNA"/>
</dbReference>
<gene>
    <name evidence="4" type="ORF">ACFOHH_00075</name>
</gene>
<feature type="coiled-coil region" evidence="2">
    <location>
        <begin position="90"/>
        <end position="131"/>
    </location>
</feature>
<evidence type="ECO:0000259" key="3">
    <source>
        <dbReference type="Pfam" id="PF05065"/>
    </source>
</evidence>
<name>A0ABV7DB31_9HYPH</name>
<dbReference type="InterPro" id="IPR054612">
    <property type="entry name" value="Phage_capsid-like_C"/>
</dbReference>
<dbReference type="Proteomes" id="UP001595377">
    <property type="component" value="Unassembled WGS sequence"/>
</dbReference>
<evidence type="ECO:0000313" key="4">
    <source>
        <dbReference type="EMBL" id="MFC3071495.1"/>
    </source>
</evidence>
<organism evidence="4 5">
    <name type="scientific">Shinella pollutisoli</name>
    <dbReference type="NCBI Taxonomy" id="2250594"/>
    <lineage>
        <taxon>Bacteria</taxon>
        <taxon>Pseudomonadati</taxon>
        <taxon>Pseudomonadota</taxon>
        <taxon>Alphaproteobacteria</taxon>
        <taxon>Hyphomicrobiales</taxon>
        <taxon>Rhizobiaceae</taxon>
        <taxon>Shinella</taxon>
    </lineage>
</organism>
<dbReference type="InterPro" id="IPR024455">
    <property type="entry name" value="Phage_capsid"/>
</dbReference>
<protein>
    <submittedName>
        <fullName evidence="4">Phage major capsid protein</fullName>
    </submittedName>
</protein>
<evidence type="ECO:0000313" key="5">
    <source>
        <dbReference type="Proteomes" id="UP001595377"/>
    </source>
</evidence>
<sequence>MKRNLPFIALVGAVFLIGLALMLGGTATDALAASHVPILAAPVFGAAVADTEVKAAFAEIGNAFEAFKQTLETEMKTKVGKDDPLVTEKLSKIEKTLDTAVEAKTALEAKIEAERKEREDLEARINRLGIRASGEDAAKRELHLKEMNITFGAVAADQKRAFTPLDEQGYDDYKSAFDTFLRKNERLLTPDEIKTLSVGSDPDGGYYVTPDVTGRIVKKVYETSNIRQIASSQTISTDKLEGMEDLDEAGAAYAGERNTSGNDKTPEVGKWEIPVWWIDTEPKATQQLLDDSAVDIEAWLSGKVGDKFARFENREFVAGSAGKIRGFISYPTAADSGSGVDWGKIGILKTGQNGDFPGSNPADKLLDLIGLVKDAYLPNARFVTKREVVTKIRKFKDGTTNAYLWQPSFVLGNPETIAGYPLTRAEDLPALSGNGFSLAFGDFRAAYQIVDRQGIRVLRDPYTAKPFVKFYTTKRVGGGVVNFEAIKLLQFAN</sequence>
<reference evidence="5" key="1">
    <citation type="journal article" date="2019" name="Int. J. Syst. Evol. Microbiol.">
        <title>The Global Catalogue of Microorganisms (GCM) 10K type strain sequencing project: providing services to taxonomists for standard genome sequencing and annotation.</title>
        <authorList>
            <consortium name="The Broad Institute Genomics Platform"/>
            <consortium name="The Broad Institute Genome Sequencing Center for Infectious Disease"/>
            <person name="Wu L."/>
            <person name="Ma J."/>
        </authorList>
    </citation>
    <scope>NUCLEOTIDE SEQUENCE [LARGE SCALE GENOMIC DNA]</scope>
    <source>
        <strain evidence="5">KCTC 52677</strain>
    </source>
</reference>
<keyword evidence="2" id="KW-0175">Coiled coil</keyword>
<evidence type="ECO:0000256" key="2">
    <source>
        <dbReference type="SAM" id="Coils"/>
    </source>
</evidence>
<dbReference type="NCBIfam" id="TIGR01554">
    <property type="entry name" value="major_cap_HK97"/>
    <property type="match status" value="1"/>
</dbReference>
<dbReference type="Gene3D" id="3.30.2320.10">
    <property type="entry name" value="hypothetical protein PF0899 domain"/>
    <property type="match status" value="1"/>
</dbReference>
<dbReference type="SUPFAM" id="SSF56563">
    <property type="entry name" value="Major capsid protein gp5"/>
    <property type="match status" value="1"/>
</dbReference>
<feature type="domain" description="Phage capsid-like C-terminal" evidence="3">
    <location>
        <begin position="204"/>
        <end position="491"/>
    </location>
</feature>
<dbReference type="RefSeq" id="WP_257316090.1">
    <property type="nucleotide sequence ID" value="NZ_JANFDG010000016.1"/>
</dbReference>
<dbReference type="Pfam" id="PF05065">
    <property type="entry name" value="Phage_capsid"/>
    <property type="match status" value="1"/>
</dbReference>
<keyword evidence="5" id="KW-1185">Reference proteome</keyword>